<dbReference type="RefSeq" id="WP_069980476.1">
    <property type="nucleotide sequence ID" value="NZ_CP017269.1"/>
</dbReference>
<evidence type="ECO:0000313" key="2">
    <source>
        <dbReference type="EMBL" id="AOT72161.1"/>
    </source>
</evidence>
<dbReference type="GO" id="GO:0035438">
    <property type="term" value="F:cyclic-di-GMP binding"/>
    <property type="evidence" value="ECO:0007669"/>
    <property type="project" value="InterPro"/>
</dbReference>
<dbReference type="STRING" id="1424294.Gferi_23035"/>
<protein>
    <recommendedName>
        <fullName evidence="1">PilZ domain-containing protein</fullName>
    </recommendedName>
</protein>
<reference evidence="2 3" key="1">
    <citation type="submission" date="2016-09" db="EMBL/GenBank/DDBJ databases">
        <title>Genomic analysis reveals versatility of anaerobic energy metabolism of Geosporobacter ferrireducens IRF9 of phylum Firmicutes.</title>
        <authorList>
            <person name="Kim S.-J."/>
        </authorList>
    </citation>
    <scope>NUCLEOTIDE SEQUENCE [LARGE SCALE GENOMIC DNA]</scope>
    <source>
        <strain evidence="2 3">IRF9</strain>
    </source>
</reference>
<keyword evidence="3" id="KW-1185">Reference proteome</keyword>
<proteinExistence type="predicted"/>
<gene>
    <name evidence="2" type="ORF">Gferi_23035</name>
</gene>
<feature type="domain" description="PilZ" evidence="1">
    <location>
        <begin position="3"/>
        <end position="109"/>
    </location>
</feature>
<evidence type="ECO:0000259" key="1">
    <source>
        <dbReference type="Pfam" id="PF07238"/>
    </source>
</evidence>
<sequence>MDEKRMNKRVPVHMHLTIESLYKSGETEKISISEEITVTNISKRGIGFLCSSSLPLDHYFNAKIKIDEEKTFYCVLKIVRCKKINQGYQIGCEFIGLANILGKNIDLYVEEIEERKE</sequence>
<dbReference type="Gene3D" id="2.40.10.220">
    <property type="entry name" value="predicted glycosyltransferase like domains"/>
    <property type="match status" value="1"/>
</dbReference>
<dbReference type="AlphaFoldDB" id="A0A1D8GMK1"/>
<dbReference type="EMBL" id="CP017269">
    <property type="protein sequence ID" value="AOT72161.1"/>
    <property type="molecule type" value="Genomic_DNA"/>
</dbReference>
<dbReference type="Proteomes" id="UP000095743">
    <property type="component" value="Chromosome"/>
</dbReference>
<name>A0A1D8GMK1_9FIRM</name>
<dbReference type="KEGG" id="gfe:Gferi_23035"/>
<dbReference type="Pfam" id="PF07238">
    <property type="entry name" value="PilZ"/>
    <property type="match status" value="1"/>
</dbReference>
<evidence type="ECO:0000313" key="3">
    <source>
        <dbReference type="Proteomes" id="UP000095743"/>
    </source>
</evidence>
<accession>A0A1D8GMK1</accession>
<organism evidence="2 3">
    <name type="scientific">Geosporobacter ferrireducens</name>
    <dbReference type="NCBI Taxonomy" id="1424294"/>
    <lineage>
        <taxon>Bacteria</taxon>
        <taxon>Bacillati</taxon>
        <taxon>Bacillota</taxon>
        <taxon>Clostridia</taxon>
        <taxon>Peptostreptococcales</taxon>
        <taxon>Thermotaleaceae</taxon>
        <taxon>Geosporobacter</taxon>
    </lineage>
</organism>
<dbReference type="InterPro" id="IPR009875">
    <property type="entry name" value="PilZ_domain"/>
</dbReference>